<evidence type="ECO:0000256" key="6">
    <source>
        <dbReference type="ARBA" id="ARBA00022692"/>
    </source>
</evidence>
<evidence type="ECO:0000256" key="5">
    <source>
        <dbReference type="ARBA" id="ARBA00022679"/>
    </source>
</evidence>
<dbReference type="PANTHER" id="PTHR10050">
    <property type="entry name" value="DOLICHYL-PHOSPHATE-MANNOSE--PROTEIN MANNOSYLTRANSFERASE"/>
    <property type="match status" value="1"/>
</dbReference>
<keyword evidence="7 9" id="KW-1133">Transmembrane helix</keyword>
<comment type="pathway">
    <text evidence="2">Protein modification; protein glycosylation.</text>
</comment>
<feature type="transmembrane region" description="Helical" evidence="9">
    <location>
        <begin position="220"/>
        <end position="238"/>
    </location>
</feature>
<accession>A0A6J6CCT0</accession>
<dbReference type="GO" id="GO:0006493">
    <property type="term" value="P:protein O-linked glycosylation"/>
    <property type="evidence" value="ECO:0007669"/>
    <property type="project" value="InterPro"/>
</dbReference>
<keyword evidence="8 9" id="KW-0472">Membrane</keyword>
<protein>
    <submittedName>
        <fullName evidence="12">Unannotated protein</fullName>
    </submittedName>
</protein>
<keyword evidence="4" id="KW-0328">Glycosyltransferase</keyword>
<dbReference type="GO" id="GO:0016020">
    <property type="term" value="C:membrane"/>
    <property type="evidence" value="ECO:0007669"/>
    <property type="project" value="InterPro"/>
</dbReference>
<feature type="transmembrane region" description="Helical" evidence="9">
    <location>
        <begin position="455"/>
        <end position="481"/>
    </location>
</feature>
<evidence type="ECO:0000256" key="7">
    <source>
        <dbReference type="ARBA" id="ARBA00022989"/>
    </source>
</evidence>
<gene>
    <name evidence="12" type="ORF">UFOPK1537_00186</name>
</gene>
<comment type="subcellular location">
    <subcellularLocation>
        <location evidence="1">Endomembrane system</location>
        <topology evidence="1">Multi-pass membrane protein</topology>
    </subcellularLocation>
</comment>
<feature type="transmembrane region" description="Helical" evidence="9">
    <location>
        <begin position="397"/>
        <end position="414"/>
    </location>
</feature>
<feature type="transmembrane region" description="Helical" evidence="9">
    <location>
        <begin position="159"/>
        <end position="176"/>
    </location>
</feature>
<dbReference type="EMBL" id="CAEZSX010000015">
    <property type="protein sequence ID" value="CAB4549146.1"/>
    <property type="molecule type" value="Genomic_DNA"/>
</dbReference>
<dbReference type="AlphaFoldDB" id="A0A6J6CCT0"/>
<dbReference type="Pfam" id="PF02366">
    <property type="entry name" value="PMT"/>
    <property type="match status" value="1"/>
</dbReference>
<dbReference type="GO" id="GO:0000030">
    <property type="term" value="F:mannosyltransferase activity"/>
    <property type="evidence" value="ECO:0007669"/>
    <property type="project" value="InterPro"/>
</dbReference>
<dbReference type="InterPro" id="IPR027005">
    <property type="entry name" value="PMT-like"/>
</dbReference>
<dbReference type="Pfam" id="PF16192">
    <property type="entry name" value="PMT_4TMC"/>
    <property type="match status" value="1"/>
</dbReference>
<evidence type="ECO:0000256" key="3">
    <source>
        <dbReference type="ARBA" id="ARBA00007222"/>
    </source>
</evidence>
<dbReference type="InterPro" id="IPR032421">
    <property type="entry name" value="PMT_4TMC"/>
</dbReference>
<comment type="similarity">
    <text evidence="3">Belongs to the glycosyltransferase 39 family.</text>
</comment>
<dbReference type="GO" id="GO:0012505">
    <property type="term" value="C:endomembrane system"/>
    <property type="evidence" value="ECO:0007669"/>
    <property type="project" value="UniProtKB-SubCell"/>
</dbReference>
<dbReference type="UniPathway" id="UPA00378"/>
<feature type="transmembrane region" description="Helical" evidence="9">
    <location>
        <begin position="12"/>
        <end position="29"/>
    </location>
</feature>
<keyword evidence="5" id="KW-0808">Transferase</keyword>
<proteinExistence type="inferred from homology"/>
<evidence type="ECO:0000256" key="8">
    <source>
        <dbReference type="ARBA" id="ARBA00023136"/>
    </source>
</evidence>
<feature type="domain" description="Protein O-mannosyl-transferase C-terminal four TM" evidence="11">
    <location>
        <begin position="307"/>
        <end position="495"/>
    </location>
</feature>
<feature type="transmembrane region" description="Helical" evidence="9">
    <location>
        <begin position="259"/>
        <end position="279"/>
    </location>
</feature>
<name>A0A6J6CCT0_9ZZZZ</name>
<dbReference type="InterPro" id="IPR003342">
    <property type="entry name" value="ArnT-like_N"/>
</dbReference>
<evidence type="ECO:0000256" key="2">
    <source>
        <dbReference type="ARBA" id="ARBA00004922"/>
    </source>
</evidence>
<evidence type="ECO:0000313" key="12">
    <source>
        <dbReference type="EMBL" id="CAB4549146.1"/>
    </source>
</evidence>
<evidence type="ECO:0000259" key="11">
    <source>
        <dbReference type="Pfam" id="PF16192"/>
    </source>
</evidence>
<dbReference type="PANTHER" id="PTHR10050:SF46">
    <property type="entry name" value="PROTEIN O-MANNOSYL-TRANSFERASE 2"/>
    <property type="match status" value="1"/>
</dbReference>
<feature type="transmembrane region" description="Helical" evidence="9">
    <location>
        <begin position="107"/>
        <end position="128"/>
    </location>
</feature>
<evidence type="ECO:0000256" key="9">
    <source>
        <dbReference type="SAM" id="Phobius"/>
    </source>
</evidence>
<evidence type="ECO:0000256" key="4">
    <source>
        <dbReference type="ARBA" id="ARBA00022676"/>
    </source>
</evidence>
<feature type="transmembrane region" description="Helical" evidence="9">
    <location>
        <begin position="420"/>
        <end position="443"/>
    </location>
</feature>
<feature type="transmembrane region" description="Helical" evidence="9">
    <location>
        <begin position="373"/>
        <end position="390"/>
    </location>
</feature>
<keyword evidence="6 9" id="KW-0812">Transmembrane</keyword>
<evidence type="ECO:0000256" key="1">
    <source>
        <dbReference type="ARBA" id="ARBA00004127"/>
    </source>
</evidence>
<feature type="transmembrane region" description="Helical" evidence="9">
    <location>
        <begin position="135"/>
        <end position="153"/>
    </location>
</feature>
<organism evidence="12">
    <name type="scientific">freshwater metagenome</name>
    <dbReference type="NCBI Taxonomy" id="449393"/>
    <lineage>
        <taxon>unclassified sequences</taxon>
        <taxon>metagenomes</taxon>
        <taxon>ecological metagenomes</taxon>
    </lineage>
</organism>
<feature type="transmembrane region" description="Helical" evidence="9">
    <location>
        <begin position="197"/>
        <end position="214"/>
    </location>
</feature>
<feature type="domain" description="ArnT-like N-terminal" evidence="10">
    <location>
        <begin position="87"/>
        <end position="274"/>
    </location>
</feature>
<sequence length="496" mass="55197">MKHSRKGTSALEYLGFLIVLIIAGASRLWNLGVPQRLVFDETYYVKDALSLSQEGHEKQWPEGANPTFESGSVFGYLTEPAFVVHPPLGKWLIASGMWLLGPENATGWRISTAVLGIATVALLMLVAFKLFRSTKLALAAGFLLAIDGLAITMSRTALLDAPLTFFLLLGFLFFLIDNKQSRVRIAYSIQAGKKTLLWFRPWLVLAGITLGAASSIKWSGLYLLAGIGLYVVFSELILRKNSGEKSWVANGLFAQGTISFLNLVPISIATYVFSWIGWINSSDGYSRNWAPENSLPGIFGALPNWAQSLWNYHEVIYGFHINLSAQHSYQSHPITWLLGFRPTAFFYETYALGQMGCESESCSSAITALGNPLIWLSATAAIALLVFRYVRSRERIVGLILLGIGALYLPWLLISERTVFHFYSVSFQPWMILALVLGLQILYRAVAGTRPRLAFSLIVGFFVLATALSLFFLPVNIGLLVPFDQWQLRMWLPSWI</sequence>
<evidence type="ECO:0000259" key="10">
    <source>
        <dbReference type="Pfam" id="PF02366"/>
    </source>
</evidence>
<reference evidence="12" key="1">
    <citation type="submission" date="2020-05" db="EMBL/GenBank/DDBJ databases">
        <authorList>
            <person name="Chiriac C."/>
            <person name="Salcher M."/>
            <person name="Ghai R."/>
            <person name="Kavagutti S V."/>
        </authorList>
    </citation>
    <scope>NUCLEOTIDE SEQUENCE</scope>
</reference>